<sequence length="274" mass="28689">MGDAGIGESKRDLPKGAERAAVTAPSDDDPGKTRKAEDVVAEATGAAGRGASKALASQQLAAILGKLALRMAGDFRAVISVVFAAALAPASIARIEAATQAGKGYHQAAMKLRGYDTTDAGSLQRPHTRAWNDFARALLASAAECSRVREIPASCQKKQVTQYDLMDMATDAKHICVLRPAGQRAGDDDQDDPEELQALLLRIEQTERVVQELESGAQAEPAEDLPSTPRRTSKAPGVRKTIGKAKTPQRGGSTPQSPAKAGATPAAPPPRAPR</sequence>
<reference evidence="2" key="1">
    <citation type="submission" date="2023-10" db="EMBL/GenBank/DDBJ databases">
        <authorList>
            <person name="Chen Y."/>
            <person name="Shah S."/>
            <person name="Dougan E. K."/>
            <person name="Thang M."/>
            <person name="Chan C."/>
        </authorList>
    </citation>
    <scope>NUCLEOTIDE SEQUENCE [LARGE SCALE GENOMIC DNA]</scope>
</reference>
<dbReference type="Proteomes" id="UP001189429">
    <property type="component" value="Unassembled WGS sequence"/>
</dbReference>
<gene>
    <name evidence="2" type="ORF">PCOR1329_LOCUS15377</name>
</gene>
<evidence type="ECO:0000313" key="2">
    <source>
        <dbReference type="EMBL" id="CAK0810402.1"/>
    </source>
</evidence>
<feature type="compositionally biased region" description="Basic and acidic residues" evidence="1">
    <location>
        <begin position="8"/>
        <end position="18"/>
    </location>
</feature>
<protein>
    <submittedName>
        <fullName evidence="2">Uncharacterized protein</fullName>
    </submittedName>
</protein>
<organism evidence="2 3">
    <name type="scientific">Prorocentrum cordatum</name>
    <dbReference type="NCBI Taxonomy" id="2364126"/>
    <lineage>
        <taxon>Eukaryota</taxon>
        <taxon>Sar</taxon>
        <taxon>Alveolata</taxon>
        <taxon>Dinophyceae</taxon>
        <taxon>Prorocentrales</taxon>
        <taxon>Prorocentraceae</taxon>
        <taxon>Prorocentrum</taxon>
    </lineage>
</organism>
<evidence type="ECO:0000313" key="3">
    <source>
        <dbReference type="Proteomes" id="UP001189429"/>
    </source>
</evidence>
<comment type="caution">
    <text evidence="2">The sequence shown here is derived from an EMBL/GenBank/DDBJ whole genome shotgun (WGS) entry which is preliminary data.</text>
</comment>
<evidence type="ECO:0000256" key="1">
    <source>
        <dbReference type="SAM" id="MobiDB-lite"/>
    </source>
</evidence>
<dbReference type="EMBL" id="CAUYUJ010004647">
    <property type="protein sequence ID" value="CAK0810402.1"/>
    <property type="molecule type" value="Genomic_DNA"/>
</dbReference>
<name>A0ABN9QX20_9DINO</name>
<accession>A0ABN9QX20</accession>
<feature type="region of interest" description="Disordered" evidence="1">
    <location>
        <begin position="211"/>
        <end position="274"/>
    </location>
</feature>
<proteinExistence type="predicted"/>
<keyword evidence="3" id="KW-1185">Reference proteome</keyword>
<feature type="region of interest" description="Disordered" evidence="1">
    <location>
        <begin position="1"/>
        <end position="37"/>
    </location>
</feature>